<dbReference type="InterPro" id="IPR003953">
    <property type="entry name" value="FAD-dep_OxRdtase_2_FAD-bd"/>
</dbReference>
<reference evidence="6 7" key="1">
    <citation type="submission" date="2005-10" db="EMBL/GenBank/DDBJ databases">
        <title>Complete sequence of Geobacter metallireducens GS-15.</title>
        <authorList>
            <consortium name="US DOE Joint Genome Institute"/>
            <person name="Copeland A."/>
            <person name="Lucas S."/>
            <person name="Lapidus A."/>
            <person name="Barry K."/>
            <person name="Detter J.C."/>
            <person name="Glavina T."/>
            <person name="Hammon N."/>
            <person name="Israni S."/>
            <person name="Pitluck S."/>
            <person name="Di Bartolo G."/>
            <person name="Chain P."/>
            <person name="Schmutz J."/>
            <person name="Larimer F."/>
            <person name="Land M."/>
            <person name="Kyrpides N."/>
            <person name="Ivanova N."/>
            <person name="Richardson P."/>
        </authorList>
    </citation>
    <scope>NUCLEOTIDE SEQUENCE [LARGE SCALE GENOMIC DNA]</scope>
    <source>
        <strain evidence="7">ATCC 53774 / DSM 7210 / GS-15</strain>
    </source>
</reference>
<dbReference type="eggNOG" id="COG1053">
    <property type="taxonomic scope" value="Bacteria"/>
</dbReference>
<dbReference type="AlphaFoldDB" id="Q39TH2"/>
<evidence type="ECO:0000259" key="5">
    <source>
        <dbReference type="Pfam" id="PF00890"/>
    </source>
</evidence>
<evidence type="ECO:0000256" key="2">
    <source>
        <dbReference type="ARBA" id="ARBA00022630"/>
    </source>
</evidence>
<dbReference type="Gene3D" id="3.50.50.60">
    <property type="entry name" value="FAD/NAD(P)-binding domain"/>
    <property type="match status" value="2"/>
</dbReference>
<evidence type="ECO:0000313" key="7">
    <source>
        <dbReference type="Proteomes" id="UP000007073"/>
    </source>
</evidence>
<keyword evidence="7" id="KW-1185">Reference proteome</keyword>
<accession>Q39TH2</accession>
<dbReference type="GO" id="GO:0016491">
    <property type="term" value="F:oxidoreductase activity"/>
    <property type="evidence" value="ECO:0007669"/>
    <property type="project" value="UniProtKB-KW"/>
</dbReference>
<evidence type="ECO:0000256" key="4">
    <source>
        <dbReference type="ARBA" id="ARBA00023002"/>
    </source>
</evidence>
<protein>
    <submittedName>
        <fullName evidence="6">Oxidoreductase, flavin-binding protein</fullName>
    </submittedName>
</protein>
<dbReference type="Proteomes" id="UP000007073">
    <property type="component" value="Chromosome"/>
</dbReference>
<dbReference type="KEGG" id="gme:Gmet_2225"/>
<name>Q39TH2_GEOMG</name>
<comment type="cofactor">
    <cofactor evidence="1">
        <name>FAD</name>
        <dbReference type="ChEBI" id="CHEBI:57692"/>
    </cofactor>
</comment>
<sequence length="536" mass="58973">MIIKNLPKKCDILIIGSGAAGLTFALAVKKFKPNLHVHVVEKTESVGGCTAYSGGGVWLPGHRFMADPSQDTEAARRYVKNVYPEIDEKCLEGFLADAPNLLDFWIANGVEMEKSIGYPDYYMEKEGSARERSVFPGVYKGPKKYRSLVRKTPAYYVPFTLNEAMTWGVHRFGHWNKTLLTKRAVAGHMTMGKAFIAFLLEACIEAGVDLSLNSTTERLEIENGTVTGAIINGQRITAPVVMMANGGFSHNPELMKRIDAERPILSVAPEECDTGNGGLGLALEAGLKIGNPYCWWSPVFKTYDDRIEEKPGPDLWAYHSALYDRCWPGGIMVDGNGKRFTNESACYNTVGGVLAQGKDPALNNVWLIWGDYYVKNYVRGIVSYLQPAKSYMNKSKTLEDLADKIGIPAANLRETVEHWNSMAGKQKDDDFHRGESPYDNYMGDKFRNGHPNIEKVEGPYQAVRMHAGTLGTKMGPITDEYGRTQLENGQFVTGLYASGNAAASFFGNFYPGAGATLGQGCVLAYRAARHACGQGD</sequence>
<keyword evidence="3" id="KW-0274">FAD</keyword>
<gene>
    <name evidence="6" type="ordered locus">Gmet_2225</name>
</gene>
<evidence type="ECO:0000313" key="6">
    <source>
        <dbReference type="EMBL" id="ABB32452.1"/>
    </source>
</evidence>
<dbReference type="STRING" id="269799.Gmet_2225"/>
<dbReference type="PANTHER" id="PTHR43400:SF10">
    <property type="entry name" value="3-OXOSTEROID 1-DEHYDROGENASE"/>
    <property type="match status" value="1"/>
</dbReference>
<dbReference type="HOGENOM" id="CLU_011398_4_3_7"/>
<keyword evidence="4" id="KW-0560">Oxidoreductase</keyword>
<keyword evidence="2" id="KW-0285">Flavoprotein</keyword>
<organism evidence="6 7">
    <name type="scientific">Geobacter metallireducens (strain ATCC 53774 / DSM 7210 / GS-15)</name>
    <dbReference type="NCBI Taxonomy" id="269799"/>
    <lineage>
        <taxon>Bacteria</taxon>
        <taxon>Pseudomonadati</taxon>
        <taxon>Thermodesulfobacteriota</taxon>
        <taxon>Desulfuromonadia</taxon>
        <taxon>Geobacterales</taxon>
        <taxon>Geobacteraceae</taxon>
        <taxon>Geobacter</taxon>
    </lineage>
</organism>
<dbReference type="PANTHER" id="PTHR43400">
    <property type="entry name" value="FUMARATE REDUCTASE"/>
    <property type="match status" value="1"/>
</dbReference>
<dbReference type="EMBL" id="CP000148">
    <property type="protein sequence ID" value="ABB32452.1"/>
    <property type="molecule type" value="Genomic_DNA"/>
</dbReference>
<evidence type="ECO:0000256" key="3">
    <source>
        <dbReference type="ARBA" id="ARBA00022827"/>
    </source>
</evidence>
<dbReference type="RefSeq" id="WP_011365980.1">
    <property type="nucleotide sequence ID" value="NC_007517.1"/>
</dbReference>
<dbReference type="SUPFAM" id="SSF51905">
    <property type="entry name" value="FAD/NAD(P)-binding domain"/>
    <property type="match status" value="1"/>
</dbReference>
<dbReference type="SUPFAM" id="SSF56425">
    <property type="entry name" value="Succinate dehydrogenase/fumarate reductase flavoprotein, catalytic domain"/>
    <property type="match status" value="1"/>
</dbReference>
<dbReference type="InterPro" id="IPR050315">
    <property type="entry name" value="FAD-oxidoreductase_2"/>
</dbReference>
<dbReference type="Pfam" id="PF00890">
    <property type="entry name" value="FAD_binding_2"/>
    <property type="match status" value="1"/>
</dbReference>
<dbReference type="GO" id="GO:0008202">
    <property type="term" value="P:steroid metabolic process"/>
    <property type="evidence" value="ECO:0007669"/>
    <property type="project" value="UniProtKB-ARBA"/>
</dbReference>
<dbReference type="InterPro" id="IPR027477">
    <property type="entry name" value="Succ_DH/fumarate_Rdtase_cat_sf"/>
</dbReference>
<proteinExistence type="predicted"/>
<feature type="domain" description="FAD-dependent oxidoreductase 2 FAD-binding" evidence="5">
    <location>
        <begin position="11"/>
        <end position="517"/>
    </location>
</feature>
<evidence type="ECO:0000256" key="1">
    <source>
        <dbReference type="ARBA" id="ARBA00001974"/>
    </source>
</evidence>
<reference evidence="6 7" key="2">
    <citation type="journal article" date="2009" name="BMC Microbiol.">
        <title>The genome sequence of Geobacter metallireducens: features of metabolism, physiology and regulation common and dissimilar to Geobacter sulfurreducens.</title>
        <authorList>
            <person name="Aklujkar M."/>
            <person name="Krushkal J."/>
            <person name="DiBartolo G."/>
            <person name="Lapidus A."/>
            <person name="Land M.L."/>
            <person name="Lovley D.R."/>
        </authorList>
    </citation>
    <scope>NUCLEOTIDE SEQUENCE [LARGE SCALE GENOMIC DNA]</scope>
    <source>
        <strain evidence="7">ATCC 53774 / DSM 7210 / GS-15</strain>
    </source>
</reference>
<dbReference type="InterPro" id="IPR036188">
    <property type="entry name" value="FAD/NAD-bd_sf"/>
</dbReference>